<gene>
    <name evidence="1" type="ORF">M8C21_023334</name>
</gene>
<feature type="non-terminal residue" evidence="1">
    <location>
        <position position="1"/>
    </location>
</feature>
<proteinExistence type="predicted"/>
<dbReference type="Proteomes" id="UP001206925">
    <property type="component" value="Unassembled WGS sequence"/>
</dbReference>
<comment type="caution">
    <text evidence="1">The sequence shown here is derived from an EMBL/GenBank/DDBJ whole genome shotgun (WGS) entry which is preliminary data.</text>
</comment>
<dbReference type="EMBL" id="JAMZMK010003840">
    <property type="protein sequence ID" value="KAI7754366.1"/>
    <property type="molecule type" value="Genomic_DNA"/>
</dbReference>
<name>A0AAD5D506_AMBAR</name>
<reference evidence="1" key="1">
    <citation type="submission" date="2022-06" db="EMBL/GenBank/DDBJ databases">
        <title>Uncovering the hologenomic basis of an extraordinary plant invasion.</title>
        <authorList>
            <person name="Bieker V.C."/>
            <person name="Martin M.D."/>
            <person name="Gilbert T."/>
            <person name="Hodgins K."/>
            <person name="Battlay P."/>
            <person name="Petersen B."/>
            <person name="Wilson J."/>
        </authorList>
    </citation>
    <scope>NUCLEOTIDE SEQUENCE</scope>
    <source>
        <strain evidence="1">AA19_3_7</strain>
        <tissue evidence="1">Leaf</tissue>
    </source>
</reference>
<protein>
    <submittedName>
        <fullName evidence="1">Uncharacterized protein</fullName>
    </submittedName>
</protein>
<sequence length="170" mass="19059">MKMSVRLKSGTKERILLMGCILLIQPWINVRFWELESMGKVVPKGHVVEGSWVREEVPDARLLDDQRLSSNKGKHQTVSLSVLLKREMANRKVLDGRNGAAAAIYTKENLLNNVLSAIPLDINREEWIAALPKALMGAYIIYQQRFEDNEEETGRITASGGEVGRLNTSG</sequence>
<organism evidence="1 2">
    <name type="scientific">Ambrosia artemisiifolia</name>
    <name type="common">Common ragweed</name>
    <dbReference type="NCBI Taxonomy" id="4212"/>
    <lineage>
        <taxon>Eukaryota</taxon>
        <taxon>Viridiplantae</taxon>
        <taxon>Streptophyta</taxon>
        <taxon>Embryophyta</taxon>
        <taxon>Tracheophyta</taxon>
        <taxon>Spermatophyta</taxon>
        <taxon>Magnoliopsida</taxon>
        <taxon>eudicotyledons</taxon>
        <taxon>Gunneridae</taxon>
        <taxon>Pentapetalae</taxon>
        <taxon>asterids</taxon>
        <taxon>campanulids</taxon>
        <taxon>Asterales</taxon>
        <taxon>Asteraceae</taxon>
        <taxon>Asteroideae</taxon>
        <taxon>Heliantheae alliance</taxon>
        <taxon>Heliantheae</taxon>
        <taxon>Ambrosia</taxon>
    </lineage>
</organism>
<accession>A0AAD5D506</accession>
<evidence type="ECO:0000313" key="1">
    <source>
        <dbReference type="EMBL" id="KAI7754366.1"/>
    </source>
</evidence>
<dbReference type="AlphaFoldDB" id="A0AAD5D506"/>
<keyword evidence="2" id="KW-1185">Reference proteome</keyword>
<evidence type="ECO:0000313" key="2">
    <source>
        <dbReference type="Proteomes" id="UP001206925"/>
    </source>
</evidence>